<keyword evidence="2" id="KW-0004">4Fe-4S</keyword>
<dbReference type="EMBL" id="DSOL01000267">
    <property type="protein sequence ID" value="HEN28838.1"/>
    <property type="molecule type" value="Genomic_DNA"/>
</dbReference>
<proteinExistence type="predicted"/>
<dbReference type="PROSITE" id="PS51379">
    <property type="entry name" value="4FE4S_FER_2"/>
    <property type="match status" value="2"/>
</dbReference>
<dbReference type="InterPro" id="IPR050572">
    <property type="entry name" value="Fe-S_Ferredoxin"/>
</dbReference>
<dbReference type="InterPro" id="IPR017900">
    <property type="entry name" value="4Fe4S_Fe_S_CS"/>
</dbReference>
<dbReference type="PANTHER" id="PTHR43687">
    <property type="entry name" value="ADENYLYLSULFATE REDUCTASE, BETA SUBUNIT"/>
    <property type="match status" value="1"/>
</dbReference>
<comment type="caution">
    <text evidence="9">The sequence shown here is derived from an EMBL/GenBank/DDBJ whole genome shotgun (WGS) entry which is preliminary data.</text>
</comment>
<dbReference type="AlphaFoldDB" id="A0A7C2PFB3"/>
<evidence type="ECO:0000256" key="4">
    <source>
        <dbReference type="ARBA" id="ARBA00022737"/>
    </source>
</evidence>
<keyword evidence="6" id="KW-0408">Iron</keyword>
<evidence type="ECO:0000256" key="1">
    <source>
        <dbReference type="ARBA" id="ARBA00022448"/>
    </source>
</evidence>
<evidence type="ECO:0000256" key="6">
    <source>
        <dbReference type="ARBA" id="ARBA00023004"/>
    </source>
</evidence>
<dbReference type="SUPFAM" id="SSF54862">
    <property type="entry name" value="4Fe-4S ferredoxins"/>
    <property type="match status" value="1"/>
</dbReference>
<dbReference type="PROSITE" id="PS00198">
    <property type="entry name" value="4FE4S_FER_1"/>
    <property type="match status" value="1"/>
</dbReference>
<keyword evidence="7" id="KW-0411">Iron-sulfur</keyword>
<feature type="domain" description="4Fe-4S ferredoxin-type" evidence="8">
    <location>
        <begin position="39"/>
        <end position="69"/>
    </location>
</feature>
<accession>A0A7C2PFB3</accession>
<protein>
    <submittedName>
        <fullName evidence="9">Ferredoxin family protein</fullName>
    </submittedName>
</protein>
<dbReference type="PANTHER" id="PTHR43687:SF6">
    <property type="entry name" value="L-ASPARTATE SEMIALDEHYDE SULFURTRANSFERASE IRON-SULFUR SUBUNIT"/>
    <property type="match status" value="1"/>
</dbReference>
<keyword evidence="1" id="KW-0813">Transport</keyword>
<evidence type="ECO:0000256" key="7">
    <source>
        <dbReference type="ARBA" id="ARBA00023014"/>
    </source>
</evidence>
<organism evidence="9">
    <name type="scientific">candidate division WOR-3 bacterium</name>
    <dbReference type="NCBI Taxonomy" id="2052148"/>
    <lineage>
        <taxon>Bacteria</taxon>
        <taxon>Bacteria division WOR-3</taxon>
    </lineage>
</organism>
<evidence type="ECO:0000256" key="5">
    <source>
        <dbReference type="ARBA" id="ARBA00022982"/>
    </source>
</evidence>
<sequence>MYKFSISYGPFIDYEYCNGCGSCYDICPMDVFTWDEDKKVPYVTYPGECCFCCFCEIICPEIAINVHLPVHHLLDFGINLKNVEEEEMPLILKEK</sequence>
<evidence type="ECO:0000256" key="3">
    <source>
        <dbReference type="ARBA" id="ARBA00022723"/>
    </source>
</evidence>
<evidence type="ECO:0000259" key="8">
    <source>
        <dbReference type="PROSITE" id="PS51379"/>
    </source>
</evidence>
<feature type="domain" description="4Fe-4S ferredoxin-type" evidence="8">
    <location>
        <begin position="8"/>
        <end position="37"/>
    </location>
</feature>
<dbReference type="Pfam" id="PF00037">
    <property type="entry name" value="Fer4"/>
    <property type="match status" value="1"/>
</dbReference>
<keyword evidence="3" id="KW-0479">Metal-binding</keyword>
<evidence type="ECO:0000256" key="2">
    <source>
        <dbReference type="ARBA" id="ARBA00022485"/>
    </source>
</evidence>
<dbReference type="GO" id="GO:0046872">
    <property type="term" value="F:metal ion binding"/>
    <property type="evidence" value="ECO:0007669"/>
    <property type="project" value="UniProtKB-KW"/>
</dbReference>
<reference evidence="9" key="1">
    <citation type="journal article" date="2020" name="mSystems">
        <title>Genome- and Community-Level Interaction Insights into Carbon Utilization and Element Cycling Functions of Hydrothermarchaeota in Hydrothermal Sediment.</title>
        <authorList>
            <person name="Zhou Z."/>
            <person name="Liu Y."/>
            <person name="Xu W."/>
            <person name="Pan J."/>
            <person name="Luo Z.H."/>
            <person name="Li M."/>
        </authorList>
    </citation>
    <scope>NUCLEOTIDE SEQUENCE [LARGE SCALE GENOMIC DNA]</scope>
    <source>
        <strain evidence="9">SpSt-34</strain>
    </source>
</reference>
<keyword evidence="5" id="KW-0249">Electron transport</keyword>
<dbReference type="GO" id="GO:0051539">
    <property type="term" value="F:4 iron, 4 sulfur cluster binding"/>
    <property type="evidence" value="ECO:0007669"/>
    <property type="project" value="UniProtKB-KW"/>
</dbReference>
<evidence type="ECO:0000313" key="9">
    <source>
        <dbReference type="EMBL" id="HEN28838.1"/>
    </source>
</evidence>
<dbReference type="Gene3D" id="3.30.70.20">
    <property type="match status" value="1"/>
</dbReference>
<dbReference type="InterPro" id="IPR017896">
    <property type="entry name" value="4Fe4S_Fe-S-bd"/>
</dbReference>
<keyword evidence="4" id="KW-0677">Repeat</keyword>
<name>A0A7C2PFB3_UNCW3</name>
<gene>
    <name evidence="9" type="ORF">ENQ77_09400</name>
</gene>